<evidence type="ECO:0000259" key="8">
    <source>
        <dbReference type="PROSITE" id="PS50928"/>
    </source>
</evidence>
<dbReference type="Proteomes" id="UP001209076">
    <property type="component" value="Unassembled WGS sequence"/>
</dbReference>
<feature type="domain" description="ABC transmembrane type-1" evidence="8">
    <location>
        <begin position="137"/>
        <end position="368"/>
    </location>
</feature>
<dbReference type="PANTHER" id="PTHR43744">
    <property type="entry name" value="ABC TRANSPORTER PERMEASE PROTEIN MG189-RELATED-RELATED"/>
    <property type="match status" value="1"/>
</dbReference>
<keyword evidence="10" id="KW-1185">Reference proteome</keyword>
<protein>
    <submittedName>
        <fullName evidence="9">ABC transporter permease subunit</fullName>
    </submittedName>
</protein>
<keyword evidence="6 7" id="KW-0472">Membrane</keyword>
<keyword evidence="5 7" id="KW-1133">Transmembrane helix</keyword>
<keyword evidence="4 7" id="KW-0812">Transmembrane</keyword>
<evidence type="ECO:0000256" key="6">
    <source>
        <dbReference type="ARBA" id="ARBA00023136"/>
    </source>
</evidence>
<dbReference type="InterPro" id="IPR000515">
    <property type="entry name" value="MetI-like"/>
</dbReference>
<reference evidence="10" key="1">
    <citation type="submission" date="2023-07" db="EMBL/GenBank/DDBJ databases">
        <title>Novel Mycoplasma species identified in domestic and wild animals.</title>
        <authorList>
            <person name="Volokhov D.V."/>
            <person name="Furtak V.A."/>
            <person name="Zagorodnyaya T.A."/>
        </authorList>
    </citation>
    <scope>NUCLEOTIDE SEQUENCE [LARGE SCALE GENOMIC DNA]</scope>
    <source>
        <strain evidence="10">92-19</strain>
    </source>
</reference>
<dbReference type="Pfam" id="PF00528">
    <property type="entry name" value="BPD_transp_1"/>
    <property type="match status" value="1"/>
</dbReference>
<evidence type="ECO:0000313" key="10">
    <source>
        <dbReference type="Proteomes" id="UP001209076"/>
    </source>
</evidence>
<dbReference type="RefSeq" id="WP_262095940.1">
    <property type="nucleotide sequence ID" value="NZ_JAOEGN010000005.1"/>
</dbReference>
<proteinExistence type="inferred from homology"/>
<evidence type="ECO:0000256" key="7">
    <source>
        <dbReference type="RuleBase" id="RU363032"/>
    </source>
</evidence>
<feature type="transmembrane region" description="Helical" evidence="7">
    <location>
        <begin position="233"/>
        <end position="255"/>
    </location>
</feature>
<name>A0ABT2PY91_9MOLU</name>
<feature type="transmembrane region" description="Helical" evidence="7">
    <location>
        <begin position="171"/>
        <end position="191"/>
    </location>
</feature>
<keyword evidence="2 7" id="KW-0813">Transport</keyword>
<dbReference type="InterPro" id="IPR035906">
    <property type="entry name" value="MetI-like_sf"/>
</dbReference>
<feature type="transmembrane region" description="Helical" evidence="7">
    <location>
        <begin position="144"/>
        <end position="165"/>
    </location>
</feature>
<accession>A0ABT2PY91</accession>
<evidence type="ECO:0000256" key="1">
    <source>
        <dbReference type="ARBA" id="ARBA00004651"/>
    </source>
</evidence>
<comment type="similarity">
    <text evidence="7">Belongs to the binding-protein-dependent transport system permease family.</text>
</comment>
<dbReference type="PROSITE" id="PS50928">
    <property type="entry name" value="ABC_TM1"/>
    <property type="match status" value="1"/>
</dbReference>
<evidence type="ECO:0000256" key="2">
    <source>
        <dbReference type="ARBA" id="ARBA00022448"/>
    </source>
</evidence>
<dbReference type="PANTHER" id="PTHR43744:SF8">
    <property type="entry name" value="SN-GLYCEROL-3-PHOSPHATE TRANSPORT SYSTEM PERMEASE PROTEIN UGPE"/>
    <property type="match status" value="1"/>
</dbReference>
<evidence type="ECO:0000313" key="9">
    <source>
        <dbReference type="EMBL" id="MCU0104692.1"/>
    </source>
</evidence>
<feature type="transmembrane region" description="Helical" evidence="7">
    <location>
        <begin position="276"/>
        <end position="299"/>
    </location>
</feature>
<organism evidence="9 10">
    <name type="scientific">Paracholeplasma vituli</name>
    <dbReference type="NCBI Taxonomy" id="69473"/>
    <lineage>
        <taxon>Bacteria</taxon>
        <taxon>Bacillati</taxon>
        <taxon>Mycoplasmatota</taxon>
        <taxon>Mollicutes</taxon>
        <taxon>Acholeplasmatales</taxon>
        <taxon>Acholeplasmataceae</taxon>
        <taxon>Paracholeplasma</taxon>
    </lineage>
</organism>
<comment type="caution">
    <text evidence="9">The sequence shown here is derived from an EMBL/GenBank/DDBJ whole genome shotgun (WGS) entry which is preliminary data.</text>
</comment>
<keyword evidence="3" id="KW-1003">Cell membrane</keyword>
<gene>
    <name evidence="9" type="ORF">N7603_03385</name>
</gene>
<sequence>MSNDTFLTKAKHVFKQSVAWIKKTYQTMVDFLKSDKLKKMVFGHSAANGLIGKLAVYALLIGISYVFLFPILRMISMSFMTRADLLDPEVSWIPSRLSFSNFIVSNRVLGLLPPSLIAEGLSFGERIGGIFTNPGNLFKSIRNVFILASIQTVITAFAGFAFARFNFKFKNFWFTMVLLSFIIPLPMVTIPRIMLFSNLQDKVWIPIFETLFMDTFLDGIIKRTLFQTLYPQVILALFGQGINSAILILIFYNFFKMIPVSLDEAARVDGAKSLQVFWYIYVKLVVPIIIIVFLFAFIWNWNDIYTATIFFNSGNPLIVSRLALFDSQFAGQAGSNPDDAGIALINEGYKTAATFLSILPLLILYLLAQRKFIEGIERTGMTGE</sequence>
<evidence type="ECO:0000256" key="4">
    <source>
        <dbReference type="ARBA" id="ARBA00022692"/>
    </source>
</evidence>
<comment type="subcellular location">
    <subcellularLocation>
        <location evidence="1 7">Cell membrane</location>
        <topology evidence="1 7">Multi-pass membrane protein</topology>
    </subcellularLocation>
</comment>
<feature type="transmembrane region" description="Helical" evidence="7">
    <location>
        <begin position="54"/>
        <end position="72"/>
    </location>
</feature>
<evidence type="ECO:0000256" key="3">
    <source>
        <dbReference type="ARBA" id="ARBA00022475"/>
    </source>
</evidence>
<dbReference type="CDD" id="cd06261">
    <property type="entry name" value="TM_PBP2"/>
    <property type="match status" value="1"/>
</dbReference>
<dbReference type="EMBL" id="JAOEGN010000005">
    <property type="protein sequence ID" value="MCU0104692.1"/>
    <property type="molecule type" value="Genomic_DNA"/>
</dbReference>
<evidence type="ECO:0000256" key="5">
    <source>
        <dbReference type="ARBA" id="ARBA00022989"/>
    </source>
</evidence>
<dbReference type="Gene3D" id="1.10.3720.10">
    <property type="entry name" value="MetI-like"/>
    <property type="match status" value="1"/>
</dbReference>
<dbReference type="SUPFAM" id="SSF161098">
    <property type="entry name" value="MetI-like"/>
    <property type="match status" value="1"/>
</dbReference>
<feature type="transmembrane region" description="Helical" evidence="7">
    <location>
        <begin position="351"/>
        <end position="368"/>
    </location>
</feature>